<dbReference type="EMBL" id="AP024702">
    <property type="protein sequence ID" value="BCX49340.1"/>
    <property type="molecule type" value="Genomic_DNA"/>
</dbReference>
<reference evidence="1 2" key="1">
    <citation type="submission" date="2021-06" db="EMBL/GenBank/DDBJ databases">
        <title>Complete genome of Haloferula helveola possessing various polysaccharide degrading enzymes.</title>
        <authorList>
            <person name="Takami H."/>
            <person name="Huang C."/>
            <person name="Hamasaki K."/>
        </authorList>
    </citation>
    <scope>NUCLEOTIDE SEQUENCE [LARGE SCALE GENOMIC DNA]</scope>
    <source>
        <strain evidence="1 2">CN-1</strain>
    </source>
</reference>
<sequence length="62" mass="6684">MQFSCKGEQQLSVFRLPPDRIFDNFAVGEWVLPGGNFFSGTAMRLPLPAVEPDALGTGANKG</sequence>
<dbReference type="Proteomes" id="UP001374893">
    <property type="component" value="Chromosome"/>
</dbReference>
<protein>
    <submittedName>
        <fullName evidence="1">Uncharacterized protein</fullName>
    </submittedName>
</protein>
<accession>A0ABM7RN80</accession>
<proteinExistence type="predicted"/>
<keyword evidence="2" id="KW-1185">Reference proteome</keyword>
<name>A0ABM7RN80_9BACT</name>
<gene>
    <name evidence="1" type="ORF">HAHE_32480</name>
</gene>
<evidence type="ECO:0000313" key="2">
    <source>
        <dbReference type="Proteomes" id="UP001374893"/>
    </source>
</evidence>
<organism evidence="1 2">
    <name type="scientific">Haloferula helveola</name>
    <dbReference type="NCBI Taxonomy" id="490095"/>
    <lineage>
        <taxon>Bacteria</taxon>
        <taxon>Pseudomonadati</taxon>
        <taxon>Verrucomicrobiota</taxon>
        <taxon>Verrucomicrobiia</taxon>
        <taxon>Verrucomicrobiales</taxon>
        <taxon>Verrucomicrobiaceae</taxon>
        <taxon>Haloferula</taxon>
    </lineage>
</organism>
<evidence type="ECO:0000313" key="1">
    <source>
        <dbReference type="EMBL" id="BCX49340.1"/>
    </source>
</evidence>